<feature type="domain" description="NAD-dependent epimerase/dehydratase" evidence="3">
    <location>
        <begin position="6"/>
        <end position="227"/>
    </location>
</feature>
<evidence type="ECO:0000259" key="3">
    <source>
        <dbReference type="Pfam" id="PF01370"/>
    </source>
</evidence>
<comment type="caution">
    <text evidence="4">The sequence shown here is derived from an EMBL/GenBank/DDBJ whole genome shotgun (WGS) entry which is preliminary data.</text>
</comment>
<dbReference type="InterPro" id="IPR001509">
    <property type="entry name" value="Epimerase_deHydtase"/>
</dbReference>
<dbReference type="SUPFAM" id="SSF51735">
    <property type="entry name" value="NAD(P)-binding Rossmann-fold domains"/>
    <property type="match status" value="1"/>
</dbReference>
<dbReference type="CDD" id="cd08946">
    <property type="entry name" value="SDR_e"/>
    <property type="match status" value="1"/>
</dbReference>
<gene>
    <name evidence="4" type="ORF">EUU23_12215</name>
</gene>
<dbReference type="PANTHER" id="PTHR43000">
    <property type="entry name" value="DTDP-D-GLUCOSE 4,6-DEHYDRATASE-RELATED"/>
    <property type="match status" value="1"/>
</dbReference>
<dbReference type="InterPro" id="IPR036291">
    <property type="entry name" value="NAD(P)-bd_dom_sf"/>
</dbReference>
<dbReference type="AlphaFoldDB" id="A0A6I4M6Z9"/>
<dbReference type="Proteomes" id="UP000471147">
    <property type="component" value="Unassembled WGS sequence"/>
</dbReference>
<dbReference type="Pfam" id="PF01370">
    <property type="entry name" value="Epimerase"/>
    <property type="match status" value="1"/>
</dbReference>
<protein>
    <submittedName>
        <fullName evidence="4">NAD(P)-dependent oxidoreductase</fullName>
    </submittedName>
</protein>
<evidence type="ECO:0000313" key="4">
    <source>
        <dbReference type="EMBL" id="MVZ98458.1"/>
    </source>
</evidence>
<dbReference type="RefSeq" id="WP_160354361.1">
    <property type="nucleotide sequence ID" value="NZ_SDWJ01000002.1"/>
</dbReference>
<dbReference type="OrthoDB" id="9801785at2"/>
<dbReference type="Gene3D" id="3.90.25.10">
    <property type="entry name" value="UDP-galactose 4-epimerase, domain 1"/>
    <property type="match status" value="1"/>
</dbReference>
<keyword evidence="5" id="KW-1185">Reference proteome</keyword>
<evidence type="ECO:0000256" key="1">
    <source>
        <dbReference type="ARBA" id="ARBA00005125"/>
    </source>
</evidence>
<comment type="pathway">
    <text evidence="1">Bacterial outer membrane biogenesis; LPS O-antigen biosynthesis.</text>
</comment>
<organism evidence="4 5">
    <name type="scientific">Sphingorhabdus profundilacus</name>
    <dbReference type="NCBI Taxonomy" id="2509718"/>
    <lineage>
        <taxon>Bacteria</taxon>
        <taxon>Pseudomonadati</taxon>
        <taxon>Pseudomonadota</taxon>
        <taxon>Alphaproteobacteria</taxon>
        <taxon>Sphingomonadales</taxon>
        <taxon>Sphingomonadaceae</taxon>
        <taxon>Sphingorhabdus</taxon>
    </lineage>
</organism>
<proteinExistence type="inferred from homology"/>
<accession>A0A6I4M6Z9</accession>
<sequence length="310" mass="32244">MTTAWVTGAAGFIGRHLVRHLAATGYHVGGIDLAALDQCGLKECVSGWVQGPLTQAGLSALADQTGAPATVYHLAGGSSVGTSLANPYGDFSATVGGTAMLLDWLREQSSPPRLVVVSSAAVYGNLHSGVIAEDAATAPFSPYGAHKFAMENICRGWAGSFDLPVVVVRLFSVYGPGLTKQLLWDLCGELTADKQHITLGGTGQELRDWTHIDDVVRALAAARKFAAADMPVINAGTGNAGNVRRIAETAANACGRDVSCIGFSGQSRPGDPFSLVAAPGKLEAAGFEWKVDLDAGVRDYVAWFLKKSAG</sequence>
<evidence type="ECO:0000313" key="5">
    <source>
        <dbReference type="Proteomes" id="UP000471147"/>
    </source>
</evidence>
<name>A0A6I4M6Z9_9SPHN</name>
<dbReference type="EMBL" id="SDWJ01000002">
    <property type="protein sequence ID" value="MVZ98458.1"/>
    <property type="molecule type" value="Genomic_DNA"/>
</dbReference>
<reference evidence="4 5" key="1">
    <citation type="submission" date="2019-01" db="EMBL/GenBank/DDBJ databases">
        <title>Sphingorhabdus lacus sp.nov., isolated from an oligotrophic freshwater lake.</title>
        <authorList>
            <person name="Park M."/>
        </authorList>
    </citation>
    <scope>NUCLEOTIDE SEQUENCE [LARGE SCALE GENOMIC DNA]</scope>
    <source>
        <strain evidence="4 5">IMCC26285</strain>
    </source>
</reference>
<dbReference type="Gene3D" id="3.40.50.720">
    <property type="entry name" value="NAD(P)-binding Rossmann-like Domain"/>
    <property type="match status" value="1"/>
</dbReference>
<evidence type="ECO:0000256" key="2">
    <source>
        <dbReference type="ARBA" id="ARBA00007637"/>
    </source>
</evidence>
<comment type="similarity">
    <text evidence="2">Belongs to the NAD(P)-dependent epimerase/dehydratase family.</text>
</comment>